<protein>
    <submittedName>
        <fullName evidence="1">Glycosyltransferase family 9 protein</fullName>
    </submittedName>
</protein>
<reference evidence="1" key="1">
    <citation type="submission" date="2023-07" db="EMBL/GenBank/DDBJ databases">
        <title>The genome sequence of Rhodocytophaga aerolata KACC 12507.</title>
        <authorList>
            <person name="Zhang X."/>
        </authorList>
    </citation>
    <scope>NUCLEOTIDE SEQUENCE</scope>
    <source>
        <strain evidence="1">KACC 12507</strain>
    </source>
</reference>
<sequence length="301" mass="34127">MLTAAIRDLHLNYPGKFISDVRTSCSEIWENNPWLTPLEIEDPEVTILPCSYPLIHQSNELPYHFIHGFINFLNHELGLQIQPTAFKGDIHLSALEQSWLPQVAEITGEDNPFWIIVAGGKFDYTAKWWAHDRYQAVVEHFRDKIQFVQVGQLDHYHPLLDHVIDLRGKTDLRQLVRLVYHAAGVITPISLIMHLAAAVPSKPGLPPLKPCVVIAGGRESTQWEAYPNHQFIHTIGALPCCAYGGCWKSRVLPLRDGDEKDQPENLCVDPVGFLPHCMDMISAEEVIRRVELFYQGGILSM</sequence>
<dbReference type="Pfam" id="PF01075">
    <property type="entry name" value="Glyco_transf_9"/>
    <property type="match status" value="1"/>
</dbReference>
<evidence type="ECO:0000313" key="1">
    <source>
        <dbReference type="EMBL" id="MDO1444635.1"/>
    </source>
</evidence>
<proteinExistence type="predicted"/>
<dbReference type="EMBL" id="JAUKPO010000001">
    <property type="protein sequence ID" value="MDO1444635.1"/>
    <property type="molecule type" value="Genomic_DNA"/>
</dbReference>
<dbReference type="SUPFAM" id="SSF53756">
    <property type="entry name" value="UDP-Glycosyltransferase/glycogen phosphorylase"/>
    <property type="match status" value="1"/>
</dbReference>
<name>A0ABT8QXR5_9BACT</name>
<evidence type="ECO:0000313" key="2">
    <source>
        <dbReference type="Proteomes" id="UP001168528"/>
    </source>
</evidence>
<keyword evidence="2" id="KW-1185">Reference proteome</keyword>
<dbReference type="Gene3D" id="3.40.50.2000">
    <property type="entry name" value="Glycogen Phosphorylase B"/>
    <property type="match status" value="1"/>
</dbReference>
<accession>A0ABT8QXR5</accession>
<organism evidence="1 2">
    <name type="scientific">Rhodocytophaga aerolata</name>
    <dbReference type="NCBI Taxonomy" id="455078"/>
    <lineage>
        <taxon>Bacteria</taxon>
        <taxon>Pseudomonadati</taxon>
        <taxon>Bacteroidota</taxon>
        <taxon>Cytophagia</taxon>
        <taxon>Cytophagales</taxon>
        <taxon>Rhodocytophagaceae</taxon>
        <taxon>Rhodocytophaga</taxon>
    </lineage>
</organism>
<dbReference type="InterPro" id="IPR002201">
    <property type="entry name" value="Glyco_trans_9"/>
</dbReference>
<comment type="caution">
    <text evidence="1">The sequence shown here is derived from an EMBL/GenBank/DDBJ whole genome shotgun (WGS) entry which is preliminary data.</text>
</comment>
<dbReference type="RefSeq" id="WP_302035440.1">
    <property type="nucleotide sequence ID" value="NZ_JAUKPO010000001.1"/>
</dbReference>
<dbReference type="Proteomes" id="UP001168528">
    <property type="component" value="Unassembled WGS sequence"/>
</dbReference>
<gene>
    <name evidence="1" type="ORF">Q0590_00150</name>
</gene>